<evidence type="ECO:0000256" key="5">
    <source>
        <dbReference type="ARBA" id="ARBA00011946"/>
    </source>
</evidence>
<feature type="domain" description="Histidine biosynthesis HisG C-terminal" evidence="16">
    <location>
        <begin position="266"/>
        <end position="334"/>
    </location>
</feature>
<gene>
    <name evidence="17" type="ORF">Daesc_004497</name>
</gene>
<evidence type="ECO:0000256" key="12">
    <source>
        <dbReference type="ARBA" id="ARBA00022840"/>
    </source>
</evidence>
<evidence type="ECO:0000256" key="6">
    <source>
        <dbReference type="ARBA" id="ARBA00020998"/>
    </source>
</evidence>
<dbReference type="GO" id="GO:0000105">
    <property type="term" value="P:L-histidine biosynthetic process"/>
    <property type="evidence" value="ECO:0007669"/>
    <property type="project" value="UniProtKB-KW"/>
</dbReference>
<evidence type="ECO:0000256" key="4">
    <source>
        <dbReference type="ARBA" id="ARBA00009372"/>
    </source>
</evidence>
<evidence type="ECO:0000256" key="2">
    <source>
        <dbReference type="ARBA" id="ARBA00004496"/>
    </source>
</evidence>
<dbReference type="Pfam" id="PF08029">
    <property type="entry name" value="HisG_C"/>
    <property type="match status" value="1"/>
</dbReference>
<keyword evidence="11" id="KW-0547">Nucleotide-binding</keyword>
<evidence type="ECO:0000256" key="8">
    <source>
        <dbReference type="ARBA" id="ARBA00022605"/>
    </source>
</evidence>
<evidence type="ECO:0000256" key="10">
    <source>
        <dbReference type="ARBA" id="ARBA00022679"/>
    </source>
</evidence>
<dbReference type="GO" id="GO:0005524">
    <property type="term" value="F:ATP binding"/>
    <property type="evidence" value="ECO:0007669"/>
    <property type="project" value="UniProtKB-KW"/>
</dbReference>
<dbReference type="InterPro" id="IPR013820">
    <property type="entry name" value="ATP_PRibTrfase_cat"/>
</dbReference>
<feature type="domain" description="ATP phosphoribosyltransferase catalytic" evidence="15">
    <location>
        <begin position="63"/>
        <end position="261"/>
    </location>
</feature>
<proteinExistence type="inferred from homology"/>
<evidence type="ECO:0000256" key="3">
    <source>
        <dbReference type="ARBA" id="ARBA00004667"/>
    </source>
</evidence>
<dbReference type="PROSITE" id="PS01316">
    <property type="entry name" value="ATP_P_PHORIBOSYLTR"/>
    <property type="match status" value="1"/>
</dbReference>
<dbReference type="PANTHER" id="PTHR21403:SF8">
    <property type="entry name" value="ATP PHOSPHORIBOSYLTRANSFERASE"/>
    <property type="match status" value="1"/>
</dbReference>
<dbReference type="NCBIfam" id="TIGR03455">
    <property type="entry name" value="HisG_C-term"/>
    <property type="match status" value="1"/>
</dbReference>
<evidence type="ECO:0000256" key="9">
    <source>
        <dbReference type="ARBA" id="ARBA00022676"/>
    </source>
</evidence>
<name>A0AAX6MPE3_9PEZI</name>
<keyword evidence="18" id="KW-1185">Reference proteome</keyword>
<comment type="pathway">
    <text evidence="3">Amino-acid biosynthesis; L-histidine biosynthesis; L-histidine from 5-phospho-alpha-D-ribose 1-diphosphate: step 1/9.</text>
</comment>
<dbReference type="HAMAP" id="MF_00079">
    <property type="entry name" value="HisG_Long"/>
    <property type="match status" value="1"/>
</dbReference>
<keyword evidence="13" id="KW-0368">Histidine biosynthesis</keyword>
<dbReference type="PANTHER" id="PTHR21403">
    <property type="entry name" value="ATP PHOSPHORIBOSYLTRANSFERASE ATP-PRTASE"/>
    <property type="match status" value="1"/>
</dbReference>
<dbReference type="EC" id="2.4.2.17" evidence="5"/>
<dbReference type="GO" id="GO:0005737">
    <property type="term" value="C:cytoplasm"/>
    <property type="evidence" value="ECO:0007669"/>
    <property type="project" value="UniProtKB-SubCell"/>
</dbReference>
<dbReference type="Pfam" id="PF01634">
    <property type="entry name" value="HisG"/>
    <property type="match status" value="1"/>
</dbReference>
<dbReference type="SUPFAM" id="SSF54913">
    <property type="entry name" value="GlnB-like"/>
    <property type="match status" value="1"/>
</dbReference>
<comment type="caution">
    <text evidence="17">The sequence shown here is derived from an EMBL/GenBank/DDBJ whole genome shotgun (WGS) entry which is preliminary data.</text>
</comment>
<keyword evidence="12" id="KW-0067">ATP-binding</keyword>
<dbReference type="Gene3D" id="3.30.70.120">
    <property type="match status" value="1"/>
</dbReference>
<dbReference type="Proteomes" id="UP001369815">
    <property type="component" value="Unassembled WGS sequence"/>
</dbReference>
<evidence type="ECO:0000256" key="13">
    <source>
        <dbReference type="ARBA" id="ARBA00023102"/>
    </source>
</evidence>
<evidence type="ECO:0000313" key="18">
    <source>
        <dbReference type="Proteomes" id="UP001369815"/>
    </source>
</evidence>
<evidence type="ECO:0000256" key="1">
    <source>
        <dbReference type="ARBA" id="ARBA00000915"/>
    </source>
</evidence>
<comment type="similarity">
    <text evidence="4">Belongs to the ATP phosphoribosyltransferase family.</text>
</comment>
<dbReference type="FunFam" id="3.40.190.10:FF:000082">
    <property type="entry name" value="ATP phosphoribosyltransferase"/>
    <property type="match status" value="1"/>
</dbReference>
<dbReference type="GO" id="GO:0003879">
    <property type="term" value="F:ATP phosphoribosyltransferase activity"/>
    <property type="evidence" value="ECO:0007669"/>
    <property type="project" value="UniProtKB-EC"/>
</dbReference>
<keyword evidence="9" id="KW-0328">Glycosyltransferase</keyword>
<dbReference type="FunFam" id="3.30.70.120:FF:000003">
    <property type="entry name" value="ATP phosphoribosyltransferase"/>
    <property type="match status" value="1"/>
</dbReference>
<dbReference type="InterPro" id="IPR013115">
    <property type="entry name" value="HisG_C"/>
</dbReference>
<dbReference type="InterPro" id="IPR001348">
    <property type="entry name" value="ATP_PRibTrfase_HisG"/>
</dbReference>
<evidence type="ECO:0000256" key="7">
    <source>
        <dbReference type="ARBA" id="ARBA00022490"/>
    </source>
</evidence>
<keyword evidence="14" id="KW-1133">Transmembrane helix</keyword>
<keyword evidence="14" id="KW-0812">Transmembrane</keyword>
<protein>
    <recommendedName>
        <fullName evidence="6">ATP phosphoribosyltransferase</fullName>
        <ecNumber evidence="5">2.4.2.17</ecNumber>
    </recommendedName>
</protein>
<comment type="subcellular location">
    <subcellularLocation>
        <location evidence="2">Cytoplasm</location>
    </subcellularLocation>
</comment>
<keyword evidence="14" id="KW-0472">Membrane</keyword>
<accession>A0AAX6MPE3</accession>
<dbReference type="AlphaFoldDB" id="A0AAX6MPE3"/>
<keyword evidence="8" id="KW-0028">Amino-acid biosynthesis</keyword>
<feature type="transmembrane region" description="Helical" evidence="14">
    <location>
        <begin position="437"/>
        <end position="464"/>
    </location>
</feature>
<evidence type="ECO:0000259" key="16">
    <source>
        <dbReference type="Pfam" id="PF08029"/>
    </source>
</evidence>
<dbReference type="InterPro" id="IPR020621">
    <property type="entry name" value="ATP-PRT_HisG_long"/>
</dbReference>
<dbReference type="InterPro" id="IPR011322">
    <property type="entry name" value="N-reg_PII-like_a/b"/>
</dbReference>
<dbReference type="NCBIfam" id="TIGR00070">
    <property type="entry name" value="hisG"/>
    <property type="match status" value="1"/>
</dbReference>
<dbReference type="InterPro" id="IPR015867">
    <property type="entry name" value="N-reg_PII/ATP_PRibTrfase_C"/>
</dbReference>
<feature type="transmembrane region" description="Helical" evidence="14">
    <location>
        <begin position="331"/>
        <end position="350"/>
    </location>
</feature>
<keyword evidence="7" id="KW-0963">Cytoplasm</keyword>
<evidence type="ECO:0000256" key="11">
    <source>
        <dbReference type="ARBA" id="ARBA00022741"/>
    </source>
</evidence>
<reference evidence="17 18" key="1">
    <citation type="journal article" date="2024" name="Front Chem Biol">
        <title>Unveiling the potential of Daldinia eschscholtzii MFLUCC 19-0629 through bioactivity and bioinformatics studies for enhanced sustainable agriculture production.</title>
        <authorList>
            <person name="Brooks S."/>
            <person name="Weaver J.A."/>
            <person name="Klomchit A."/>
            <person name="Alharthi S.A."/>
            <person name="Onlamun T."/>
            <person name="Nurani R."/>
            <person name="Vong T.K."/>
            <person name="Alberti F."/>
            <person name="Greco C."/>
        </authorList>
    </citation>
    <scope>NUCLEOTIDE SEQUENCE [LARGE SCALE GENOMIC DNA]</scope>
    <source>
        <strain evidence="17">MFLUCC 19-0629</strain>
    </source>
</reference>
<dbReference type="Gene3D" id="3.40.190.10">
    <property type="entry name" value="Periplasmic binding protein-like II"/>
    <property type="match status" value="2"/>
</dbReference>
<dbReference type="EMBL" id="JBANMG010000004">
    <property type="protein sequence ID" value="KAK6954530.1"/>
    <property type="molecule type" value="Genomic_DNA"/>
</dbReference>
<dbReference type="SUPFAM" id="SSF53850">
    <property type="entry name" value="Periplasmic binding protein-like II"/>
    <property type="match status" value="1"/>
</dbReference>
<organism evidence="17 18">
    <name type="scientific">Daldinia eschscholtzii</name>
    <dbReference type="NCBI Taxonomy" id="292717"/>
    <lineage>
        <taxon>Eukaryota</taxon>
        <taxon>Fungi</taxon>
        <taxon>Dikarya</taxon>
        <taxon>Ascomycota</taxon>
        <taxon>Pezizomycotina</taxon>
        <taxon>Sordariomycetes</taxon>
        <taxon>Xylariomycetidae</taxon>
        <taxon>Xylariales</taxon>
        <taxon>Hypoxylaceae</taxon>
        <taxon>Daldinia</taxon>
    </lineage>
</organism>
<evidence type="ECO:0000259" key="15">
    <source>
        <dbReference type="Pfam" id="PF01634"/>
    </source>
</evidence>
<evidence type="ECO:0000256" key="14">
    <source>
        <dbReference type="SAM" id="Phobius"/>
    </source>
</evidence>
<dbReference type="InterPro" id="IPR018198">
    <property type="entry name" value="ATP_PRibTrfase_CS"/>
</dbReference>
<dbReference type="FunFam" id="3.40.190.10:FF:000123">
    <property type="entry name" value="HIS1p ATP phosphoribosyltransferase"/>
    <property type="match status" value="1"/>
</dbReference>
<evidence type="ECO:0000313" key="17">
    <source>
        <dbReference type="EMBL" id="KAK6954530.1"/>
    </source>
</evidence>
<dbReference type="GO" id="GO:0000287">
    <property type="term" value="F:magnesium ion binding"/>
    <property type="evidence" value="ECO:0007669"/>
    <property type="project" value="InterPro"/>
</dbReference>
<keyword evidence="10" id="KW-0808">Transferase</keyword>
<comment type="catalytic activity">
    <reaction evidence="1">
        <text>1-(5-phospho-beta-D-ribosyl)-ATP + diphosphate = 5-phospho-alpha-D-ribose 1-diphosphate + ATP</text>
        <dbReference type="Rhea" id="RHEA:18473"/>
        <dbReference type="ChEBI" id="CHEBI:30616"/>
        <dbReference type="ChEBI" id="CHEBI:33019"/>
        <dbReference type="ChEBI" id="CHEBI:58017"/>
        <dbReference type="ChEBI" id="CHEBI:73183"/>
        <dbReference type="EC" id="2.4.2.17"/>
    </reaction>
</comment>
<sequence length="465" mass="51114">MANALPIVTSLEGRLLFAVPKKGRLNQATLNLLEGADIQFRRENRLDIALVKNLPIALIFLPAADIPTFVGEGQVDLGITGYDQVQEHDAGLRALYKARRFSGEITPEEETERNSKGSGIETVLDLGFGGCKLQVQVPEKGNYNSPKDLIGKNIGTSFVHLAQKYFANLEWEEEAAKEANGAPVQFSDKIQTKIIELSGSVEAACALGVADGIIDLVESGETMKAAGLKPIDTVVETTAILIKSRNPSNPALVDLIAARIRGVITAQKYVLCQYNVERSGLAAATKIAPGKRAPTVTSLEEDGWVAVSVMVEKKKIAPIMDELTKVGATDILAIMTPVHFISFLLSLYLVDCRYHDKRIQEHSERYSRLPSWLLPSWLDRLLFSPHPYGWVDRKKKQSDAAVAPGGTGNGERWYYHTKQKKLMKMETADAFEMQRSVLLGLAVVVLFAIWVFWRLGAGVVAWLAS</sequence>